<dbReference type="GO" id="GO:0016308">
    <property type="term" value="F:1-phosphatidylinositol-4-phosphate 5-kinase activity"/>
    <property type="evidence" value="ECO:0007669"/>
    <property type="project" value="UniProtKB-EC"/>
</dbReference>
<evidence type="ECO:0000313" key="3">
    <source>
        <dbReference type="Proteomes" id="UP000001364"/>
    </source>
</evidence>
<dbReference type="EC" id="2.7.1.68" evidence="2"/>
<dbReference type="OrthoDB" id="345222at2"/>
<organism evidence="2 3">
    <name type="scientific">Caulobacter vibrioides (strain NA1000 / CB15N)</name>
    <name type="common">Caulobacter crescentus</name>
    <dbReference type="NCBI Taxonomy" id="565050"/>
    <lineage>
        <taxon>Bacteria</taxon>
        <taxon>Pseudomonadati</taxon>
        <taxon>Pseudomonadota</taxon>
        <taxon>Alphaproteobacteria</taxon>
        <taxon>Caulobacterales</taxon>
        <taxon>Caulobacteraceae</taxon>
        <taxon>Caulobacter</taxon>
    </lineage>
</organism>
<gene>
    <name evidence="2" type="ordered locus">CCNA_02189</name>
</gene>
<dbReference type="Proteomes" id="UP000001364">
    <property type="component" value="Chromosome"/>
</dbReference>
<dbReference type="SMR" id="A0A0H3C9S0"/>
<keyword evidence="1" id="KW-0732">Signal</keyword>
<evidence type="ECO:0000313" key="2">
    <source>
        <dbReference type="EMBL" id="ACL95654.1"/>
    </source>
</evidence>
<dbReference type="RefSeq" id="WP_010919965.1">
    <property type="nucleotide sequence ID" value="NC_011916.1"/>
</dbReference>
<dbReference type="PATRIC" id="fig|565050.3.peg.2142"/>
<name>A0A0H3C9S0_CAUVN</name>
<keyword evidence="2" id="KW-0808">Transferase</keyword>
<accession>A0A0H3C9S0</accession>
<evidence type="ECO:0000256" key="1">
    <source>
        <dbReference type="SAM" id="SignalP"/>
    </source>
</evidence>
<dbReference type="Pfam" id="PF01650">
    <property type="entry name" value="Peptidase_C13"/>
    <property type="match status" value="1"/>
</dbReference>
<dbReference type="InterPro" id="IPR001096">
    <property type="entry name" value="Peptidase_C13"/>
</dbReference>
<feature type="signal peptide" evidence="1">
    <location>
        <begin position="1"/>
        <end position="20"/>
    </location>
</feature>
<dbReference type="KEGG" id="ccs:CCNA_02189"/>
<protein>
    <submittedName>
        <fullName evidence="2">Peptidase, C13 family</fullName>
        <ecNumber evidence="2">2.7.1.68</ecNumber>
    </submittedName>
</protein>
<dbReference type="Gene3D" id="3.40.50.1460">
    <property type="match status" value="1"/>
</dbReference>
<reference evidence="2 3" key="1">
    <citation type="journal article" date="2010" name="J. Bacteriol.">
        <title>The genetic basis of laboratory adaptation in Caulobacter crescentus.</title>
        <authorList>
            <person name="Marks M.E."/>
            <person name="Castro-Rojas C.M."/>
            <person name="Teiling C."/>
            <person name="Du L."/>
            <person name="Kapatral V."/>
            <person name="Walunas T.L."/>
            <person name="Crosson S."/>
        </authorList>
    </citation>
    <scope>NUCLEOTIDE SEQUENCE [LARGE SCALE GENOMIC DNA]</scope>
    <source>
        <strain evidence="3">NA1000 / CB15N</strain>
    </source>
</reference>
<dbReference type="AlphaFoldDB" id="A0A0H3C9S0"/>
<dbReference type="HOGENOM" id="CLU_1080848_0_0_5"/>
<dbReference type="EMBL" id="CP001340">
    <property type="protein sequence ID" value="ACL95654.1"/>
    <property type="molecule type" value="Genomic_DNA"/>
</dbReference>
<dbReference type="GO" id="GO:0006508">
    <property type="term" value="P:proteolysis"/>
    <property type="evidence" value="ECO:0007669"/>
    <property type="project" value="InterPro"/>
</dbReference>
<proteinExistence type="predicted"/>
<feature type="chain" id="PRO_5002606069" evidence="1">
    <location>
        <begin position="21"/>
        <end position="257"/>
    </location>
</feature>
<dbReference type="PhylomeDB" id="A0A0H3C9S0"/>
<dbReference type="GeneID" id="7333440"/>
<dbReference type="GO" id="GO:0008233">
    <property type="term" value="F:peptidase activity"/>
    <property type="evidence" value="ECO:0007669"/>
    <property type="project" value="InterPro"/>
</dbReference>
<dbReference type="RefSeq" id="YP_002517562.1">
    <property type="nucleotide sequence ID" value="NC_011916.1"/>
</dbReference>
<sequence length="257" mass="27499">MRRAAAVIGLLVLLFSPATATFAGGPFSNWSAVVIAGDFQAESGSPTEAFDNARRDVAKALVGMGFETSAIQQFSVRPERYPSDAPSHSETRTIYEALRTKGETAKAGCLFYISTHGSPEGVILGEQVLRPHRLAAMLNDACPARPSVVVISACFSGVFIPPLQRPDRLILTAARPDRASFGCGESDKYPFFDECFLSAAPHARDFAALGAGIQACVARKEKETGAEPASEPQIWVGPALRPMLPLYAFNRTPTKAP</sequence>
<keyword evidence="3" id="KW-1185">Reference proteome</keyword>